<dbReference type="InterPro" id="IPR002867">
    <property type="entry name" value="IBR_dom"/>
</dbReference>
<evidence type="ECO:0000256" key="5">
    <source>
        <dbReference type="ARBA" id="ARBA00022771"/>
    </source>
</evidence>
<feature type="region of interest" description="Disordered" evidence="9">
    <location>
        <begin position="212"/>
        <end position="234"/>
    </location>
</feature>
<evidence type="ECO:0000313" key="11">
    <source>
        <dbReference type="EMBL" id="OHT10082.1"/>
    </source>
</evidence>
<dbReference type="SMART" id="SM00647">
    <property type="entry name" value="IBR"/>
    <property type="match status" value="1"/>
</dbReference>
<evidence type="ECO:0000256" key="4">
    <source>
        <dbReference type="ARBA" id="ARBA00022737"/>
    </source>
</evidence>
<dbReference type="InterPro" id="IPR051628">
    <property type="entry name" value="LUBAC_E3_Ligases"/>
</dbReference>
<evidence type="ECO:0000256" key="6">
    <source>
        <dbReference type="ARBA" id="ARBA00022786"/>
    </source>
</evidence>
<proteinExistence type="predicted"/>
<dbReference type="RefSeq" id="XP_068363218.1">
    <property type="nucleotide sequence ID" value="XM_068501604.1"/>
</dbReference>
<dbReference type="AlphaFoldDB" id="A0A1J4KGB5"/>
<keyword evidence="12" id="KW-1185">Reference proteome</keyword>
<reference evidence="11" key="1">
    <citation type="submission" date="2016-10" db="EMBL/GenBank/DDBJ databases">
        <authorList>
            <person name="Benchimol M."/>
            <person name="Almeida L.G."/>
            <person name="Vasconcelos A.T."/>
            <person name="Perreira-Neves A."/>
            <person name="Rosa I.A."/>
            <person name="Tasca T."/>
            <person name="Bogo M.R."/>
            <person name="de Souza W."/>
        </authorList>
    </citation>
    <scope>NUCLEOTIDE SEQUENCE [LARGE SCALE GENOMIC DNA]</scope>
    <source>
        <strain evidence="11">K</strain>
    </source>
</reference>
<dbReference type="EMBL" id="MLAK01000622">
    <property type="protein sequence ID" value="OHT10082.1"/>
    <property type="molecule type" value="Genomic_DNA"/>
</dbReference>
<dbReference type="GO" id="GO:0016740">
    <property type="term" value="F:transferase activity"/>
    <property type="evidence" value="ECO:0007669"/>
    <property type="project" value="UniProtKB-KW"/>
</dbReference>
<keyword evidence="5" id="KW-0863">Zinc-finger</keyword>
<dbReference type="InterPro" id="IPR047544">
    <property type="entry name" value="RING-HC_RBR_RNF216"/>
</dbReference>
<feature type="domain" description="RING-type" evidence="10">
    <location>
        <begin position="478"/>
        <end position="687"/>
    </location>
</feature>
<dbReference type="SUPFAM" id="SSF57850">
    <property type="entry name" value="RING/U-box"/>
    <property type="match status" value="2"/>
</dbReference>
<evidence type="ECO:0000256" key="7">
    <source>
        <dbReference type="ARBA" id="ARBA00022833"/>
    </source>
</evidence>
<dbReference type="Pfam" id="PF01485">
    <property type="entry name" value="IBR"/>
    <property type="match status" value="1"/>
</dbReference>
<protein>
    <submittedName>
        <fullName evidence="11">IBR domain containing protein</fullName>
    </submittedName>
</protein>
<dbReference type="Gene3D" id="1.20.120.1750">
    <property type="match status" value="1"/>
</dbReference>
<dbReference type="VEuPathDB" id="TrichDB:TRFO_20819"/>
<comment type="pathway">
    <text evidence="1">Protein modification; protein ubiquitination.</text>
</comment>
<dbReference type="PANTHER" id="PTHR22770:SF47">
    <property type="entry name" value="E3 UBIQUITIN-PROTEIN LIGASE RNF216"/>
    <property type="match status" value="1"/>
</dbReference>
<dbReference type="PROSITE" id="PS51873">
    <property type="entry name" value="TRIAD"/>
    <property type="match status" value="1"/>
</dbReference>
<dbReference type="GeneID" id="94836308"/>
<gene>
    <name evidence="11" type="ORF">TRFO_20819</name>
</gene>
<feature type="coiled-coil region" evidence="8">
    <location>
        <begin position="692"/>
        <end position="719"/>
    </location>
</feature>
<dbReference type="OrthoDB" id="10009520at2759"/>
<dbReference type="GO" id="GO:0008270">
    <property type="term" value="F:zinc ion binding"/>
    <property type="evidence" value="ECO:0007669"/>
    <property type="project" value="UniProtKB-KW"/>
</dbReference>
<dbReference type="InterPro" id="IPR047546">
    <property type="entry name" value="Rcat_RBR_RNF216"/>
</dbReference>
<dbReference type="CDD" id="cd16630">
    <property type="entry name" value="RING-HC_RBR_RNF216"/>
    <property type="match status" value="1"/>
</dbReference>
<keyword evidence="2" id="KW-0808">Transferase</keyword>
<evidence type="ECO:0000313" key="12">
    <source>
        <dbReference type="Proteomes" id="UP000179807"/>
    </source>
</evidence>
<dbReference type="CDD" id="cd20335">
    <property type="entry name" value="BRcat_RBR"/>
    <property type="match status" value="1"/>
</dbReference>
<feature type="coiled-coil region" evidence="8">
    <location>
        <begin position="450"/>
        <end position="483"/>
    </location>
</feature>
<name>A0A1J4KGB5_9EUKA</name>
<evidence type="ECO:0000256" key="3">
    <source>
        <dbReference type="ARBA" id="ARBA00022723"/>
    </source>
</evidence>
<keyword evidence="7" id="KW-0862">Zinc</keyword>
<evidence type="ECO:0000256" key="2">
    <source>
        <dbReference type="ARBA" id="ARBA00022679"/>
    </source>
</evidence>
<sequence length="724" mass="83896">MYAFPFPNEIQNLKNAFPNEDINNIAQKIDQLGKDGARLYFLQKIKKKNLENQRNQIYIGSSSSSEIDNESDSDSNSSASTDEGEESEDHQFFFNSAISSQSNEEGGGGENANDFFPAQIENIGQINNQNNDDQNQNQVLQNHNIFDADANIHHNVNINLNNNINNNVNLNNNQNNILNNNFNNNVINNRNQILNRNDNFHGINNILNNNANNNNRNHNFNNNPNFNHRNPNNNIRNPNNLIENHGIRQHIQFPEHMFNLHPHPHFWPQNNPMGHNFQIYPIRANLPNQQQNQNPPQNQRELNKKNIKLFNINFTIIDEKQEILATIRRALEISKNFVIFKASTYVSMVLQHGEIPQDFLDRLVLAACDSNTTNAYSYREECEDILKNLFPSYRINDLRTECVKNSFVLDKTIDSIKQNHDLKKMNKPRNVKSNIQISDPIISMVLNEIFLEEEKERKIEEERLEEERQMKEAEENGSLMECECCFCDCPIDWMLQCPEGHLFCKKCVERQIETAISEGRANVPCLKFGGCESNISMNELERMIPPKTLERLIQTETLNAITLAELENTVKCHKCGFIVLYEGNGPMNCPVCKAQTCPKCGEVWHPDMTCEQMKEIDKNRLIEEKMNEAVVRTCPKCKTQFMKDEGCNKMECPRCHTWICYWCRQVIPKEVGYEHFWRQQGACPPDKCPLWVQNEALHLVEAERAKDEAEINLENGEKKNENEE</sequence>
<keyword evidence="3" id="KW-0479">Metal-binding</keyword>
<dbReference type="Proteomes" id="UP000179807">
    <property type="component" value="Unassembled WGS sequence"/>
</dbReference>
<keyword evidence="8" id="KW-0175">Coiled coil</keyword>
<dbReference type="InterPro" id="IPR044066">
    <property type="entry name" value="TRIAD_supradom"/>
</dbReference>
<feature type="region of interest" description="Disordered" evidence="9">
    <location>
        <begin position="60"/>
        <end position="89"/>
    </location>
</feature>
<evidence type="ECO:0000259" key="10">
    <source>
        <dbReference type="PROSITE" id="PS51873"/>
    </source>
</evidence>
<dbReference type="Pfam" id="PF26200">
    <property type="entry name" value="Rcat_RNF216"/>
    <property type="match status" value="1"/>
</dbReference>
<organism evidence="11 12">
    <name type="scientific">Tritrichomonas foetus</name>
    <dbReference type="NCBI Taxonomy" id="1144522"/>
    <lineage>
        <taxon>Eukaryota</taxon>
        <taxon>Metamonada</taxon>
        <taxon>Parabasalia</taxon>
        <taxon>Tritrichomonadida</taxon>
        <taxon>Tritrichomonadidae</taxon>
        <taxon>Tritrichomonas</taxon>
    </lineage>
</organism>
<accession>A0A1J4KGB5</accession>
<evidence type="ECO:0000256" key="1">
    <source>
        <dbReference type="ARBA" id="ARBA00004906"/>
    </source>
</evidence>
<dbReference type="PANTHER" id="PTHR22770">
    <property type="entry name" value="UBIQUITIN CONJUGATING ENZYME 7 INTERACTING PROTEIN-RELATED"/>
    <property type="match status" value="1"/>
</dbReference>
<evidence type="ECO:0000256" key="8">
    <source>
        <dbReference type="SAM" id="Coils"/>
    </source>
</evidence>
<keyword evidence="6" id="KW-0833">Ubl conjugation pathway</keyword>
<keyword evidence="4" id="KW-0677">Repeat</keyword>
<evidence type="ECO:0000256" key="9">
    <source>
        <dbReference type="SAM" id="MobiDB-lite"/>
    </source>
</evidence>
<comment type="caution">
    <text evidence="11">The sequence shown here is derived from an EMBL/GenBank/DDBJ whole genome shotgun (WGS) entry which is preliminary data.</text>
</comment>
<dbReference type="CDD" id="cd20353">
    <property type="entry name" value="Rcat_RBR_RNF216"/>
    <property type="match status" value="1"/>
</dbReference>